<dbReference type="PRINTS" id="PR00990">
    <property type="entry name" value="RIBOKINASE"/>
</dbReference>
<dbReference type="Pfam" id="PF00294">
    <property type="entry name" value="PfkB"/>
    <property type="match status" value="1"/>
</dbReference>
<dbReference type="Proteomes" id="UP001371224">
    <property type="component" value="Unassembled WGS sequence"/>
</dbReference>
<keyword evidence="3 4" id="KW-0418">Kinase</keyword>
<gene>
    <name evidence="7" type="ORF">WDU99_16765</name>
</gene>
<feature type="region of interest" description="Disordered" evidence="5">
    <location>
        <begin position="1"/>
        <end position="22"/>
    </location>
</feature>
<name>A0ABU8LH33_9MICO</name>
<dbReference type="GO" id="GO:0016301">
    <property type="term" value="F:kinase activity"/>
    <property type="evidence" value="ECO:0007669"/>
    <property type="project" value="UniProtKB-KW"/>
</dbReference>
<reference evidence="7 8" key="1">
    <citation type="submission" date="2024-02" db="EMBL/GenBank/DDBJ databases">
        <authorList>
            <person name="Saticioglu I.B."/>
        </authorList>
    </citation>
    <scope>NUCLEOTIDE SEQUENCE [LARGE SCALE GENOMIC DNA]</scope>
    <source>
        <strain evidence="7 8">Mu-80</strain>
    </source>
</reference>
<dbReference type="SUPFAM" id="SSF53613">
    <property type="entry name" value="Ribokinase-like"/>
    <property type="match status" value="1"/>
</dbReference>
<evidence type="ECO:0000256" key="2">
    <source>
        <dbReference type="ARBA" id="ARBA00022679"/>
    </source>
</evidence>
<dbReference type="InterPro" id="IPR011611">
    <property type="entry name" value="PfkB_dom"/>
</dbReference>
<dbReference type="EMBL" id="JBBDGM010000022">
    <property type="protein sequence ID" value="MEJ1089972.1"/>
    <property type="molecule type" value="Genomic_DNA"/>
</dbReference>
<sequence>MPHLPVNGESLGATGVERSPGGKAANQIVAAARLGSPTAFIGTVGHDPGDSDPSQVLRDEGVDVRFLRRDPRNNGFSVILLTPEGDQVIVTDNGPGSEIAVEPTLRALASLAAQILLVQGETDPAATLQVAHEFTGTVIFDPSPAAPFVGADLAFVTVLTPNAGEADTLAGRVGATAADVRIATGAQNVVVTRGGRGAEVSTGDGDYFVPAPEAVVADPSGAGDAFNGAMAGELLRGSNLRGAVELGVRAAAFSVSRYHCIPSFPRAEDLVSLSARGVAGEIERSVG</sequence>
<accession>A0ABU8LH33</accession>
<protein>
    <submittedName>
        <fullName evidence="7">PfkB family carbohydrate kinase</fullName>
    </submittedName>
</protein>
<feature type="domain" description="Carbohydrate kinase PfkB" evidence="6">
    <location>
        <begin position="13"/>
        <end position="265"/>
    </location>
</feature>
<keyword evidence="2 4" id="KW-0808">Transferase</keyword>
<proteinExistence type="inferred from homology"/>
<dbReference type="RefSeq" id="WP_337333614.1">
    <property type="nucleotide sequence ID" value="NZ_JBBDGM010000022.1"/>
</dbReference>
<dbReference type="InterPro" id="IPR002173">
    <property type="entry name" value="Carboh/pur_kinase_PfkB_CS"/>
</dbReference>
<evidence type="ECO:0000313" key="8">
    <source>
        <dbReference type="Proteomes" id="UP001371224"/>
    </source>
</evidence>
<dbReference type="InterPro" id="IPR002139">
    <property type="entry name" value="Ribo/fructo_kinase"/>
</dbReference>
<evidence type="ECO:0000256" key="5">
    <source>
        <dbReference type="SAM" id="MobiDB-lite"/>
    </source>
</evidence>
<comment type="similarity">
    <text evidence="1 4">Belongs to the carbohydrate kinase PfkB family.</text>
</comment>
<dbReference type="Gene3D" id="3.40.1190.20">
    <property type="match status" value="1"/>
</dbReference>
<organism evidence="7 8">
    <name type="scientific">Microbacterium bandirmense</name>
    <dbReference type="NCBI Taxonomy" id="3122050"/>
    <lineage>
        <taxon>Bacteria</taxon>
        <taxon>Bacillati</taxon>
        <taxon>Actinomycetota</taxon>
        <taxon>Actinomycetes</taxon>
        <taxon>Micrococcales</taxon>
        <taxon>Microbacteriaceae</taxon>
        <taxon>Microbacterium</taxon>
    </lineage>
</organism>
<evidence type="ECO:0000256" key="1">
    <source>
        <dbReference type="ARBA" id="ARBA00010688"/>
    </source>
</evidence>
<evidence type="ECO:0000256" key="3">
    <source>
        <dbReference type="ARBA" id="ARBA00022777"/>
    </source>
</evidence>
<dbReference type="PROSITE" id="PS00584">
    <property type="entry name" value="PFKB_KINASES_2"/>
    <property type="match status" value="1"/>
</dbReference>
<evidence type="ECO:0000313" key="7">
    <source>
        <dbReference type="EMBL" id="MEJ1089972.1"/>
    </source>
</evidence>
<keyword evidence="8" id="KW-1185">Reference proteome</keyword>
<comment type="caution">
    <text evidence="7">The sequence shown here is derived from an EMBL/GenBank/DDBJ whole genome shotgun (WGS) entry which is preliminary data.</text>
</comment>
<evidence type="ECO:0000259" key="6">
    <source>
        <dbReference type="Pfam" id="PF00294"/>
    </source>
</evidence>
<dbReference type="PANTHER" id="PTHR10584:SF167">
    <property type="entry name" value="PFKB DOMAIN PROTEIN"/>
    <property type="match status" value="1"/>
</dbReference>
<dbReference type="InterPro" id="IPR029056">
    <property type="entry name" value="Ribokinase-like"/>
</dbReference>
<dbReference type="PANTHER" id="PTHR10584">
    <property type="entry name" value="SUGAR KINASE"/>
    <property type="match status" value="1"/>
</dbReference>
<evidence type="ECO:0000256" key="4">
    <source>
        <dbReference type="RuleBase" id="RU003704"/>
    </source>
</evidence>